<dbReference type="OrthoDB" id="1016457at2"/>
<keyword evidence="2" id="KW-0547">Nucleotide-binding</keyword>
<evidence type="ECO:0000313" key="7">
    <source>
        <dbReference type="Proteomes" id="UP000309033"/>
    </source>
</evidence>
<evidence type="ECO:0000256" key="3">
    <source>
        <dbReference type="SAM" id="MobiDB-lite"/>
    </source>
</evidence>
<dbReference type="EMBL" id="VANP01000003">
    <property type="protein sequence ID" value="TLP62472.1"/>
    <property type="molecule type" value="Genomic_DNA"/>
</dbReference>
<gene>
    <name evidence="6" type="ORF">FED44_11070</name>
</gene>
<dbReference type="InterPro" id="IPR006179">
    <property type="entry name" value="5_nucleotidase/apyrase"/>
</dbReference>
<keyword evidence="7" id="KW-1185">Reference proteome</keyword>
<dbReference type="Pfam" id="PF00149">
    <property type="entry name" value="Metallophos"/>
    <property type="match status" value="1"/>
</dbReference>
<feature type="region of interest" description="Disordered" evidence="3">
    <location>
        <begin position="35"/>
        <end position="61"/>
    </location>
</feature>
<dbReference type="Proteomes" id="UP000309033">
    <property type="component" value="Unassembled WGS sequence"/>
</dbReference>
<reference evidence="6" key="1">
    <citation type="submission" date="2019-05" db="EMBL/GenBank/DDBJ databases">
        <title>Isolation, diversity and antifungal activity of Actinobacteria from wheat.</title>
        <authorList>
            <person name="Yu B."/>
        </authorList>
    </citation>
    <scope>NUCLEOTIDE SEQUENCE [LARGE SCALE GENOMIC DNA]</scope>
    <source>
        <strain evidence="6">NEAU-HEGS1-5</strain>
    </source>
</reference>
<dbReference type="Pfam" id="PF02872">
    <property type="entry name" value="5_nucleotid_C"/>
    <property type="match status" value="1"/>
</dbReference>
<sequence length="611" mass="63461">MTRASLTRLAVAGAAILGAAALTVSPAVADPASQAAAPAVSNGTNHGPKHPAGHGHQPDPSVSVRLLTINDLHGNLEPPTGSSSRILDPNGPLTDTDGSLTGIAGAKYSIAGGAAYLAAHLKQLRTDNTLLVGAGDLIGASPLLSAAYHDEPTAALLDQLGLATSSAGNHEFDEGITELKRIMNGGCHPVDGCSPAGTWKGTSFDYLGANVQKESNGDYALPPYFVKKINGMKVAFIGLVTQTTPSIVTASGIAGLKFTEEIAAANKVSKFLAHHGVKAQVVLVHEGDGITPNQDPSSCPVVPGAGSRIAKGLDPQIDLVISGHSHQAYVCKVKDPAGQDRVYTQGSSFGRAITQIDFKIDRRTKDVIRSSVVAKNNVVTRTVTPDPDTETYINTWKERVSAVANKPIGKITATIGRGSNVGETPLGDLIADAQLEATKTGGNAEIALMNPGGVRADLTFPQSGAEGDGVVTYGEAFTVQPFNNLMQVVTLTGAQLKALLEQQIWKVDPTTGGITQRILQPSSSLTYTFDTTKPEGSRVSDIKINGTAVTDTQQIRVAANNFLVGGGDGFTVFTQSTNLWSGPLDIDALVAYMGAHSPIAPPATGRINLIR</sequence>
<organism evidence="6 7">
    <name type="scientific">Microbispora triticiradicis</name>
    <dbReference type="NCBI Taxonomy" id="2200763"/>
    <lineage>
        <taxon>Bacteria</taxon>
        <taxon>Bacillati</taxon>
        <taxon>Actinomycetota</taxon>
        <taxon>Actinomycetes</taxon>
        <taxon>Streptosporangiales</taxon>
        <taxon>Streptosporangiaceae</taxon>
        <taxon>Microbispora</taxon>
    </lineage>
</organism>
<feature type="region of interest" description="Disordered" evidence="3">
    <location>
        <begin position="73"/>
        <end position="93"/>
    </location>
</feature>
<dbReference type="GO" id="GO:0000166">
    <property type="term" value="F:nucleotide binding"/>
    <property type="evidence" value="ECO:0007669"/>
    <property type="project" value="UniProtKB-KW"/>
</dbReference>
<dbReference type="GO" id="GO:0030288">
    <property type="term" value="C:outer membrane-bounded periplasmic space"/>
    <property type="evidence" value="ECO:0007669"/>
    <property type="project" value="TreeGrafter"/>
</dbReference>
<dbReference type="GO" id="GO:0008253">
    <property type="term" value="F:5'-nucleotidase activity"/>
    <property type="evidence" value="ECO:0007669"/>
    <property type="project" value="TreeGrafter"/>
</dbReference>
<protein>
    <submittedName>
        <fullName evidence="6">Bifunctional metallophosphatase/5'-nucleotidase</fullName>
    </submittedName>
</protein>
<dbReference type="InterPro" id="IPR029052">
    <property type="entry name" value="Metallo-depent_PP-like"/>
</dbReference>
<dbReference type="GO" id="GO:0009166">
    <property type="term" value="P:nucleotide catabolic process"/>
    <property type="evidence" value="ECO:0007669"/>
    <property type="project" value="InterPro"/>
</dbReference>
<dbReference type="SUPFAM" id="SSF55816">
    <property type="entry name" value="5'-nucleotidase (syn. UDP-sugar hydrolase), C-terminal domain"/>
    <property type="match status" value="1"/>
</dbReference>
<feature type="signal peptide" evidence="2">
    <location>
        <begin position="1"/>
        <end position="29"/>
    </location>
</feature>
<feature type="chain" id="PRO_5024517010" evidence="2">
    <location>
        <begin position="30"/>
        <end position="611"/>
    </location>
</feature>
<dbReference type="Gene3D" id="3.90.780.10">
    <property type="entry name" value="5'-Nucleotidase, C-terminal domain"/>
    <property type="match status" value="1"/>
</dbReference>
<keyword evidence="1 2" id="KW-0732">Signal</keyword>
<evidence type="ECO:0000313" key="6">
    <source>
        <dbReference type="EMBL" id="TLP62472.1"/>
    </source>
</evidence>
<dbReference type="AlphaFoldDB" id="A0A5R8Z9L2"/>
<dbReference type="GO" id="GO:0008768">
    <property type="term" value="F:UDP-sugar diphosphatase activity"/>
    <property type="evidence" value="ECO:0007669"/>
    <property type="project" value="TreeGrafter"/>
</dbReference>
<dbReference type="InterPro" id="IPR036907">
    <property type="entry name" value="5'-Nucleotdase_C_sf"/>
</dbReference>
<evidence type="ECO:0000259" key="5">
    <source>
        <dbReference type="Pfam" id="PF02872"/>
    </source>
</evidence>
<evidence type="ECO:0000259" key="4">
    <source>
        <dbReference type="Pfam" id="PF00149"/>
    </source>
</evidence>
<feature type="domain" description="5'-Nucleotidase C-terminal" evidence="5">
    <location>
        <begin position="408"/>
        <end position="574"/>
    </location>
</feature>
<dbReference type="SUPFAM" id="SSF56300">
    <property type="entry name" value="Metallo-dependent phosphatases"/>
    <property type="match status" value="1"/>
</dbReference>
<dbReference type="InterPro" id="IPR008334">
    <property type="entry name" value="5'-Nucleotdase_C"/>
</dbReference>
<evidence type="ECO:0000256" key="2">
    <source>
        <dbReference type="RuleBase" id="RU362119"/>
    </source>
</evidence>
<accession>A0A5R8Z9L2</accession>
<feature type="domain" description="Calcineurin-like phosphoesterase" evidence="4">
    <location>
        <begin position="65"/>
        <end position="327"/>
    </location>
</feature>
<evidence type="ECO:0000256" key="1">
    <source>
        <dbReference type="ARBA" id="ARBA00022729"/>
    </source>
</evidence>
<dbReference type="PRINTS" id="PR01607">
    <property type="entry name" value="APYRASEFAMLY"/>
</dbReference>
<dbReference type="PANTHER" id="PTHR11575">
    <property type="entry name" value="5'-NUCLEOTIDASE-RELATED"/>
    <property type="match status" value="1"/>
</dbReference>
<dbReference type="InterPro" id="IPR004843">
    <property type="entry name" value="Calcineurin-like_PHP"/>
</dbReference>
<comment type="similarity">
    <text evidence="2">Belongs to the 5'-nucleotidase family.</text>
</comment>
<keyword evidence="2" id="KW-0378">Hydrolase</keyword>
<dbReference type="Gene3D" id="3.60.21.10">
    <property type="match status" value="1"/>
</dbReference>
<dbReference type="PANTHER" id="PTHR11575:SF24">
    <property type="entry name" value="5'-NUCLEOTIDASE"/>
    <property type="match status" value="1"/>
</dbReference>
<name>A0A5R8Z9L2_9ACTN</name>
<proteinExistence type="inferred from homology"/>
<comment type="caution">
    <text evidence="6">The sequence shown here is derived from an EMBL/GenBank/DDBJ whole genome shotgun (WGS) entry which is preliminary data.</text>
</comment>